<comment type="similarity">
    <text evidence="1">Belongs to the short-chain dehydrogenases/reductases (SDR) family.</text>
</comment>
<dbReference type="PANTHER" id="PTHR24321:SF8">
    <property type="entry name" value="ESTRADIOL 17-BETA-DEHYDROGENASE 8-RELATED"/>
    <property type="match status" value="1"/>
</dbReference>
<dbReference type="InterPro" id="IPR002347">
    <property type="entry name" value="SDR_fam"/>
</dbReference>
<dbReference type="PROSITE" id="PS00061">
    <property type="entry name" value="ADH_SHORT"/>
    <property type="match status" value="1"/>
</dbReference>
<evidence type="ECO:0000313" key="4">
    <source>
        <dbReference type="Proteomes" id="UP001319060"/>
    </source>
</evidence>
<keyword evidence="4" id="KW-1185">Reference proteome</keyword>
<dbReference type="Pfam" id="PF13561">
    <property type="entry name" value="adh_short_C2"/>
    <property type="match status" value="1"/>
</dbReference>
<sequence length="257" mass="27390">MNAGLLERKTAIITGAGSGMGKAAAKLFAAQGANVVLADLNKEAADQTAQEIDHSGQVLVIQTDVGDDESVQNLVNETFNHFDDIDVLINCAGVPQFFTPIEEMSIGEWDKIMSVNTKSIFLTTRYLVPYMKKREKGSIVNIASIAGIRARPGLNAYCASKGAAIMLTKALALELAPFKIRVNAINPGPAETPMLGKFLPGDAQQVEEDKKKIFIDSVPLGTLIKPEDIAQAALYLASDLSKAVTGEIMNVDGGRGI</sequence>
<comment type="caution">
    <text evidence="3">The sequence shown here is derived from an EMBL/GenBank/DDBJ whole genome shotgun (WGS) entry which is preliminary data.</text>
</comment>
<dbReference type="InterPro" id="IPR020904">
    <property type="entry name" value="Sc_DH/Rdtase_CS"/>
</dbReference>
<evidence type="ECO:0000256" key="1">
    <source>
        <dbReference type="ARBA" id="ARBA00006484"/>
    </source>
</evidence>
<dbReference type="PRINTS" id="PR00081">
    <property type="entry name" value="GDHRDH"/>
</dbReference>
<evidence type="ECO:0000256" key="2">
    <source>
        <dbReference type="ARBA" id="ARBA00023002"/>
    </source>
</evidence>
<dbReference type="EMBL" id="JAFHKS010000043">
    <property type="protein sequence ID" value="MBN3545488.1"/>
    <property type="molecule type" value="Genomic_DNA"/>
</dbReference>
<dbReference type="PANTHER" id="PTHR24321">
    <property type="entry name" value="DEHYDROGENASES, SHORT CHAIN"/>
    <property type="match status" value="1"/>
</dbReference>
<dbReference type="PRINTS" id="PR00080">
    <property type="entry name" value="SDRFAMILY"/>
</dbReference>
<evidence type="ECO:0000313" key="3">
    <source>
        <dbReference type="EMBL" id="MBN3545488.1"/>
    </source>
</evidence>
<accession>A0ABS2ZDT6</accession>
<organism evidence="3 4">
    <name type="scientific">Fictibacillus barbaricus</name>
    <dbReference type="NCBI Taxonomy" id="182136"/>
    <lineage>
        <taxon>Bacteria</taxon>
        <taxon>Bacillati</taxon>
        <taxon>Bacillota</taxon>
        <taxon>Bacilli</taxon>
        <taxon>Bacillales</taxon>
        <taxon>Fictibacillaceae</taxon>
        <taxon>Fictibacillus</taxon>
    </lineage>
</organism>
<name>A0ABS2ZDT6_9BACL</name>
<dbReference type="InterPro" id="IPR036291">
    <property type="entry name" value="NAD(P)-bd_dom_sf"/>
</dbReference>
<protein>
    <submittedName>
        <fullName evidence="3">SDR family oxidoreductase</fullName>
    </submittedName>
</protein>
<dbReference type="NCBIfam" id="NF005559">
    <property type="entry name" value="PRK07231.1"/>
    <property type="match status" value="1"/>
</dbReference>
<dbReference type="RefSeq" id="WP_188402368.1">
    <property type="nucleotide sequence ID" value="NZ_BMCE01000002.1"/>
</dbReference>
<dbReference type="Gene3D" id="3.40.50.720">
    <property type="entry name" value="NAD(P)-binding Rossmann-like Domain"/>
    <property type="match status" value="1"/>
</dbReference>
<reference evidence="3 4" key="1">
    <citation type="submission" date="2021-01" db="EMBL/GenBank/DDBJ databases">
        <title>Genome Sequencing of Type Strains.</title>
        <authorList>
            <person name="Lemaire J.F."/>
            <person name="Inderbitzin P."/>
            <person name="Collins S.B."/>
            <person name="Wespe N."/>
            <person name="Knight-Connoni V."/>
        </authorList>
    </citation>
    <scope>NUCLEOTIDE SEQUENCE [LARGE SCALE GENOMIC DNA]</scope>
    <source>
        <strain evidence="3 4">DSM 14730</strain>
    </source>
</reference>
<proteinExistence type="inferred from homology"/>
<gene>
    <name evidence="3" type="ORF">JYA64_09285</name>
</gene>
<dbReference type="SUPFAM" id="SSF51735">
    <property type="entry name" value="NAD(P)-binding Rossmann-fold domains"/>
    <property type="match status" value="1"/>
</dbReference>
<keyword evidence="2" id="KW-0560">Oxidoreductase</keyword>
<dbReference type="Proteomes" id="UP001319060">
    <property type="component" value="Unassembled WGS sequence"/>
</dbReference>